<dbReference type="AlphaFoldDB" id="A0A834WTT4"/>
<protein>
    <submittedName>
        <fullName evidence="1">Uncharacterized protein</fullName>
    </submittedName>
</protein>
<sequence>MRDSIPPGKKKATVTMLDINLGKSLHIVEGNELKQEGMCSVKNALGVKGSCLNRAPSAFNLTEKMGYYKHA</sequence>
<evidence type="ECO:0000313" key="2">
    <source>
        <dbReference type="Proteomes" id="UP000634136"/>
    </source>
</evidence>
<dbReference type="Proteomes" id="UP000634136">
    <property type="component" value="Unassembled WGS sequence"/>
</dbReference>
<comment type="caution">
    <text evidence="1">The sequence shown here is derived from an EMBL/GenBank/DDBJ whole genome shotgun (WGS) entry which is preliminary data.</text>
</comment>
<reference evidence="1" key="1">
    <citation type="submission" date="2020-09" db="EMBL/GenBank/DDBJ databases">
        <title>Genome-Enabled Discovery of Anthraquinone Biosynthesis in Senna tora.</title>
        <authorList>
            <person name="Kang S.-H."/>
            <person name="Pandey R.P."/>
            <person name="Lee C.-M."/>
            <person name="Sim J.-S."/>
            <person name="Jeong J.-T."/>
            <person name="Choi B.-S."/>
            <person name="Jung M."/>
            <person name="Ginzburg D."/>
            <person name="Zhao K."/>
            <person name="Won S.Y."/>
            <person name="Oh T.-J."/>
            <person name="Yu Y."/>
            <person name="Kim N.-H."/>
            <person name="Lee O.R."/>
            <person name="Lee T.-H."/>
            <person name="Bashyal P."/>
            <person name="Kim T.-S."/>
            <person name="Lee W.-H."/>
            <person name="Kawkins C."/>
            <person name="Kim C.-K."/>
            <person name="Kim J.S."/>
            <person name="Ahn B.O."/>
            <person name="Rhee S.Y."/>
            <person name="Sohng J.K."/>
        </authorList>
    </citation>
    <scope>NUCLEOTIDE SEQUENCE</scope>
    <source>
        <tissue evidence="1">Leaf</tissue>
    </source>
</reference>
<keyword evidence="2" id="KW-1185">Reference proteome</keyword>
<gene>
    <name evidence="1" type="ORF">G2W53_014477</name>
</gene>
<dbReference type="EMBL" id="JAAIUW010000005">
    <property type="protein sequence ID" value="KAF7832144.1"/>
    <property type="molecule type" value="Genomic_DNA"/>
</dbReference>
<organism evidence="1 2">
    <name type="scientific">Senna tora</name>
    <dbReference type="NCBI Taxonomy" id="362788"/>
    <lineage>
        <taxon>Eukaryota</taxon>
        <taxon>Viridiplantae</taxon>
        <taxon>Streptophyta</taxon>
        <taxon>Embryophyta</taxon>
        <taxon>Tracheophyta</taxon>
        <taxon>Spermatophyta</taxon>
        <taxon>Magnoliopsida</taxon>
        <taxon>eudicotyledons</taxon>
        <taxon>Gunneridae</taxon>
        <taxon>Pentapetalae</taxon>
        <taxon>rosids</taxon>
        <taxon>fabids</taxon>
        <taxon>Fabales</taxon>
        <taxon>Fabaceae</taxon>
        <taxon>Caesalpinioideae</taxon>
        <taxon>Cassia clade</taxon>
        <taxon>Senna</taxon>
    </lineage>
</organism>
<accession>A0A834WTT4</accession>
<name>A0A834WTT4_9FABA</name>
<evidence type="ECO:0000313" key="1">
    <source>
        <dbReference type="EMBL" id="KAF7832144.1"/>
    </source>
</evidence>
<proteinExistence type="predicted"/>